<feature type="compositionally biased region" description="Basic and acidic residues" evidence="1">
    <location>
        <begin position="7"/>
        <end position="21"/>
    </location>
</feature>
<feature type="region of interest" description="Disordered" evidence="1">
    <location>
        <begin position="1"/>
        <end position="30"/>
    </location>
</feature>
<name>A0ABY3Q1U4_9PSED</name>
<keyword evidence="4" id="KW-1185">Reference proteome</keyword>
<dbReference type="EMBL" id="CP075567">
    <property type="protein sequence ID" value="UFQ00149.1"/>
    <property type="molecule type" value="Genomic_DNA"/>
</dbReference>
<dbReference type="Gene3D" id="1.10.101.10">
    <property type="entry name" value="PGBD-like superfamily/PGBD"/>
    <property type="match status" value="1"/>
</dbReference>
<evidence type="ECO:0000256" key="1">
    <source>
        <dbReference type="SAM" id="MobiDB-lite"/>
    </source>
</evidence>
<protein>
    <submittedName>
        <fullName evidence="3">Peptidoglycan-binding protein</fullName>
    </submittedName>
</protein>
<organism evidence="3 4">
    <name type="scientific">Pseudomonas fitomaticsae</name>
    <dbReference type="NCBI Taxonomy" id="2837969"/>
    <lineage>
        <taxon>Bacteria</taxon>
        <taxon>Pseudomonadati</taxon>
        <taxon>Pseudomonadota</taxon>
        <taxon>Gammaproteobacteria</taxon>
        <taxon>Pseudomonadales</taxon>
        <taxon>Pseudomonadaceae</taxon>
        <taxon>Pseudomonas</taxon>
    </lineage>
</organism>
<dbReference type="RefSeq" id="WP_230734274.1">
    <property type="nucleotide sequence ID" value="NZ_CP075567.1"/>
</dbReference>
<evidence type="ECO:0000313" key="3">
    <source>
        <dbReference type="EMBL" id="UFQ00149.1"/>
    </source>
</evidence>
<feature type="domain" description="Peptidoglycan binding-like" evidence="2">
    <location>
        <begin position="55"/>
        <end position="91"/>
    </location>
</feature>
<evidence type="ECO:0000313" key="4">
    <source>
        <dbReference type="Proteomes" id="UP001162907"/>
    </source>
</evidence>
<gene>
    <name evidence="3" type="ORF">KJY40_00260</name>
</gene>
<dbReference type="Proteomes" id="UP001162907">
    <property type="component" value="Chromosome"/>
</dbReference>
<dbReference type="InterPro" id="IPR036365">
    <property type="entry name" value="PGBD-like_sf"/>
</dbReference>
<dbReference type="Pfam" id="PF01471">
    <property type="entry name" value="PG_binding_1"/>
    <property type="match status" value="1"/>
</dbReference>
<accession>A0ABY3Q1U4</accession>
<dbReference type="InterPro" id="IPR002477">
    <property type="entry name" value="Peptidoglycan-bd-like"/>
</dbReference>
<sequence length="576" mass="63594">MIYGNFDLRRGDHDGKPEQNKPPRWAGNDNPVLSVVTAETAAAFLGTSAALGVSEHVRKLQEDLITLGFSIVGTPDGGFGSHTEWAVREFQIYASMAQVAKVREEKKGQLLLDSAGSPVKVNNMDVYFDSSASIVAKAGKSATVTGETAGPVSYYVDSLQSVANSSIYDGPISGVVNELTRAAIEYWLSHDYRCPVVVEAWNNTAAGVRTDLANNGCNVWAHNSIASNAPRVFFRDFTSYYDYPDTHSRLEYQTLGYYEPGGFGGPNTAKKHSWSPEAEMSILNLYDSAYNAAEVNSAKISTYRTMRVVAEAECYGRFDVLNAWDNALMSAGPCHWTMGVFSTTNSAYAPGELPGLIAYVKNLNPEVFNKAFGKFGLDTVLQWGEAGLYFPGVRTYNTWIKLSTETDFEALPTTKEGANYMKTWHWHYRFSMAGRTIGAYRKAMWKLTKLRLSKILDREVKFRVSGHEVVSTLGAVFTSEKSVAILLRWHVYRPAFVVTNASLVVPAIQFVIDSNSQVNWALPVASWGDTHETLLTNEIQRRLAALNDSITNAIQYGTNLPQGAVRPGRNSFIMDV</sequence>
<reference evidence="3 4" key="1">
    <citation type="journal article" date="2022" name="Int. J. Syst. Evol. Microbiol.">
        <title>Pseudomonas fitomaticsae sp. nov., isolated at Marimurtra Botanical Garden in Blanes, Catalonia, Spain.</title>
        <authorList>
            <person name="Atanasov K.E."/>
            <person name="Galbis D.M."/>
            <person name="Cornado D."/>
            <person name="Serpico A."/>
            <person name="Sanchez G."/>
            <person name="Bosch M."/>
            <person name="Ferrer A."/>
            <person name="Altabella T."/>
        </authorList>
    </citation>
    <scope>NUCLEOTIDE SEQUENCE [LARGE SCALE GENOMIC DNA]</scope>
    <source>
        <strain evidence="3 4">FIT81</strain>
    </source>
</reference>
<dbReference type="SUPFAM" id="SSF47090">
    <property type="entry name" value="PGBD-like"/>
    <property type="match status" value="1"/>
</dbReference>
<proteinExistence type="predicted"/>
<evidence type="ECO:0000259" key="2">
    <source>
        <dbReference type="Pfam" id="PF01471"/>
    </source>
</evidence>
<dbReference type="InterPro" id="IPR036366">
    <property type="entry name" value="PGBDSf"/>
</dbReference>